<dbReference type="Pfam" id="PF01943">
    <property type="entry name" value="Polysacc_synt"/>
    <property type="match status" value="1"/>
</dbReference>
<feature type="transmembrane region" description="Helical" evidence="6">
    <location>
        <begin position="439"/>
        <end position="460"/>
    </location>
</feature>
<accession>A0A0G1XFJ8</accession>
<keyword evidence="4 6" id="KW-1133">Transmembrane helix</keyword>
<dbReference type="InterPro" id="IPR002797">
    <property type="entry name" value="Polysacc_synth"/>
</dbReference>
<dbReference type="EMBL" id="LCRD01000036">
    <property type="protein sequence ID" value="KKW29670.1"/>
    <property type="molecule type" value="Genomic_DNA"/>
</dbReference>
<feature type="transmembrane region" description="Helical" evidence="6">
    <location>
        <begin position="284"/>
        <end position="305"/>
    </location>
</feature>
<dbReference type="PANTHER" id="PTHR30250">
    <property type="entry name" value="PST FAMILY PREDICTED COLANIC ACID TRANSPORTER"/>
    <property type="match status" value="1"/>
</dbReference>
<feature type="transmembrane region" description="Helical" evidence="6">
    <location>
        <begin position="325"/>
        <end position="346"/>
    </location>
</feature>
<feature type="transmembrane region" description="Helical" evidence="6">
    <location>
        <begin position="412"/>
        <end position="433"/>
    </location>
</feature>
<feature type="transmembrane region" description="Helical" evidence="6">
    <location>
        <begin position="168"/>
        <end position="188"/>
    </location>
</feature>
<feature type="transmembrane region" description="Helical" evidence="6">
    <location>
        <begin position="208"/>
        <end position="229"/>
    </location>
</feature>
<dbReference type="InterPro" id="IPR050833">
    <property type="entry name" value="Poly_Biosynth_Transport"/>
</dbReference>
<sequence length="484" mass="52440">MSILAKNTLFLTAASIGQKAIAFIYFTVIARALGVDDTGAYFLALALITTIGVLDDLGMTSVIIREVAREPDHAKRWLRNALGIKLVTMPFTVAIAWFVPSLFGYGAEAADLVRLAVFIMLADTLSLTFYGVLRGLQQLKYESLGIFMGQAITTALGAAFVLTGHGTLPLLVTALIAGSVWNALFSAWQVSRRLGWGAFTPAFDLGSLPLRMGFAFFLSAVFVKIYSYVDSFTLKAVIGDSAVGLYSVAYKLTYAFQFLPLAFVGALYPTLAAKANDPAELKRIFLNAIWYMALLAAPIVFGIYALAPEIIGFFYGRDFADSAPVLAVLIFVLLFIFLDFPVGSLLNATGRQMQKTTIMGATMLVNILGNALLIPRMGVLGASTAAVISFSFMLVVGWFAVRKVIGVTWRDLVRSVGALFLSGAAMAFVVLVTKTWMPWPLTIPLGAIVFFTIAFVTNAFTMNHVRSFRTLLSRKPYASTPSDA</sequence>
<feature type="transmembrane region" description="Helical" evidence="6">
    <location>
        <begin position="358"/>
        <end position="374"/>
    </location>
</feature>
<feature type="transmembrane region" description="Helical" evidence="6">
    <location>
        <begin position="144"/>
        <end position="162"/>
    </location>
</feature>
<organism evidence="7 8">
    <name type="scientific">Candidatus Uhrbacteria bacterium GW2011_GWD2_52_7</name>
    <dbReference type="NCBI Taxonomy" id="1618989"/>
    <lineage>
        <taxon>Bacteria</taxon>
        <taxon>Candidatus Uhriibacteriota</taxon>
    </lineage>
</organism>
<dbReference type="AlphaFoldDB" id="A0A0G1XFJ8"/>
<dbReference type="Proteomes" id="UP000034846">
    <property type="component" value="Unassembled WGS sequence"/>
</dbReference>
<protein>
    <submittedName>
        <fullName evidence="7">O-antigen transporter related protein</fullName>
    </submittedName>
</protein>
<evidence type="ECO:0000256" key="6">
    <source>
        <dbReference type="SAM" id="Phobius"/>
    </source>
</evidence>
<feature type="transmembrane region" description="Helical" evidence="6">
    <location>
        <begin position="77"/>
        <end position="100"/>
    </location>
</feature>
<comment type="subcellular location">
    <subcellularLocation>
        <location evidence="1">Cell membrane</location>
        <topology evidence="1">Multi-pass membrane protein</topology>
    </subcellularLocation>
</comment>
<evidence type="ECO:0000313" key="7">
    <source>
        <dbReference type="EMBL" id="KKW29670.1"/>
    </source>
</evidence>
<comment type="caution">
    <text evidence="7">The sequence shown here is derived from an EMBL/GenBank/DDBJ whole genome shotgun (WGS) entry which is preliminary data.</text>
</comment>
<dbReference type="PANTHER" id="PTHR30250:SF11">
    <property type="entry name" value="O-ANTIGEN TRANSPORTER-RELATED"/>
    <property type="match status" value="1"/>
</dbReference>
<reference evidence="7 8" key="1">
    <citation type="journal article" date="2015" name="Nature">
        <title>rRNA introns, odd ribosomes, and small enigmatic genomes across a large radiation of phyla.</title>
        <authorList>
            <person name="Brown C.T."/>
            <person name="Hug L.A."/>
            <person name="Thomas B.C."/>
            <person name="Sharon I."/>
            <person name="Castelle C.J."/>
            <person name="Singh A."/>
            <person name="Wilkins M.J."/>
            <person name="Williams K.H."/>
            <person name="Banfield J.F."/>
        </authorList>
    </citation>
    <scope>NUCLEOTIDE SEQUENCE [LARGE SCALE GENOMIC DNA]</scope>
</reference>
<evidence type="ECO:0000313" key="8">
    <source>
        <dbReference type="Proteomes" id="UP000034846"/>
    </source>
</evidence>
<dbReference type="CDD" id="cd13128">
    <property type="entry name" value="MATE_Wzx_like"/>
    <property type="match status" value="1"/>
</dbReference>
<feature type="transmembrane region" description="Helical" evidence="6">
    <location>
        <begin position="38"/>
        <end position="57"/>
    </location>
</feature>
<evidence type="ECO:0000256" key="2">
    <source>
        <dbReference type="ARBA" id="ARBA00022475"/>
    </source>
</evidence>
<feature type="transmembrane region" description="Helical" evidence="6">
    <location>
        <begin position="112"/>
        <end position="132"/>
    </location>
</feature>
<gene>
    <name evidence="7" type="ORF">UY72_C0036G0012</name>
</gene>
<keyword evidence="3 6" id="KW-0812">Transmembrane</keyword>
<evidence type="ECO:0000256" key="4">
    <source>
        <dbReference type="ARBA" id="ARBA00022989"/>
    </source>
</evidence>
<evidence type="ECO:0000256" key="1">
    <source>
        <dbReference type="ARBA" id="ARBA00004651"/>
    </source>
</evidence>
<keyword evidence="2" id="KW-1003">Cell membrane</keyword>
<name>A0A0G1XFJ8_9BACT</name>
<dbReference type="GO" id="GO:0005886">
    <property type="term" value="C:plasma membrane"/>
    <property type="evidence" value="ECO:0007669"/>
    <property type="project" value="UniProtKB-SubCell"/>
</dbReference>
<evidence type="ECO:0000256" key="3">
    <source>
        <dbReference type="ARBA" id="ARBA00022692"/>
    </source>
</evidence>
<evidence type="ECO:0000256" key="5">
    <source>
        <dbReference type="ARBA" id="ARBA00023136"/>
    </source>
</evidence>
<feature type="transmembrane region" description="Helical" evidence="6">
    <location>
        <begin position="380"/>
        <end position="400"/>
    </location>
</feature>
<feature type="transmembrane region" description="Helical" evidence="6">
    <location>
        <begin position="249"/>
        <end position="272"/>
    </location>
</feature>
<proteinExistence type="predicted"/>
<keyword evidence="5 6" id="KW-0472">Membrane</keyword>